<sequence>MTRGRRTLKDLPVLPKIIAGAAVTLIVAVIVGVVALMKLDATAKQVQAMYEKQVKPLIVLGRADRMMMQLRVDLLRHGISRTAAGKAKAEALIDEHETELNAMIDAYQVSAADPALVVAFETDWSAAKTVRERLLVLSRAGKSAEFEALRTGDYQTAVDKAAGDLDDAYAAESAQASARASAAQSDYAGARLMIIMMLVIGGLLALAMSVFVARAIVGSVRSVSRVAKALADGDLTVRSGVHSGDELGLMARDLDSAMGSLRDTVEELEQNAVTLAGSSEELAATSSQIAEAAERTNAQVNAVSASAGEVGSNIATVAASAEEMGAAINEIAASAGEAARVAADAVVLAESTNQTVSKLGASSAEIGNVIKVITSIAEQTNLLALNATIEAARAGESGKGFAVVASEVKDLAQETAKATEDIGSRVAAIQSDTAGAVTAIAEIQSVIGQINEFQMTIASAVEQQTATTNEMVRSVGAAAGGAAEISEAVSDVSGATQNTAAAVTEAQQTTAELARMSNDLQRIVGRFRVA</sequence>
<evidence type="ECO:0000256" key="3">
    <source>
        <dbReference type="ARBA" id="ARBA00023224"/>
    </source>
</evidence>
<feature type="domain" description="HAMP" evidence="8">
    <location>
        <begin position="214"/>
        <end position="266"/>
    </location>
</feature>
<dbReference type="RefSeq" id="WP_203734953.1">
    <property type="nucleotide sequence ID" value="NZ_BAAATX010000033.1"/>
</dbReference>
<dbReference type="Pfam" id="PF00672">
    <property type="entry name" value="HAMP"/>
    <property type="match status" value="1"/>
</dbReference>
<name>A0ABQ3ZBE5_9ACTN</name>
<dbReference type="PROSITE" id="PS50885">
    <property type="entry name" value="HAMP"/>
    <property type="match status" value="1"/>
</dbReference>
<evidence type="ECO:0000256" key="6">
    <source>
        <dbReference type="SAM" id="Phobius"/>
    </source>
</evidence>
<accession>A0ABQ3ZBE5</accession>
<dbReference type="Gene3D" id="1.10.287.950">
    <property type="entry name" value="Methyl-accepting chemotaxis protein"/>
    <property type="match status" value="1"/>
</dbReference>
<comment type="similarity">
    <text evidence="4">Belongs to the methyl-accepting chemotaxis (MCP) protein family.</text>
</comment>
<dbReference type="EMBL" id="BOML01000072">
    <property type="protein sequence ID" value="GIE07101.1"/>
    <property type="molecule type" value="Genomic_DNA"/>
</dbReference>
<evidence type="ECO:0000313" key="10">
    <source>
        <dbReference type="Proteomes" id="UP000637628"/>
    </source>
</evidence>
<organism evidence="9 10">
    <name type="scientific">Paractinoplanes durhamensis</name>
    <dbReference type="NCBI Taxonomy" id="113563"/>
    <lineage>
        <taxon>Bacteria</taxon>
        <taxon>Bacillati</taxon>
        <taxon>Actinomycetota</taxon>
        <taxon>Actinomycetes</taxon>
        <taxon>Micromonosporales</taxon>
        <taxon>Micromonosporaceae</taxon>
        <taxon>Paractinoplanes</taxon>
    </lineage>
</organism>
<evidence type="ECO:0008006" key="11">
    <source>
        <dbReference type="Google" id="ProtNLM"/>
    </source>
</evidence>
<dbReference type="PANTHER" id="PTHR32089">
    <property type="entry name" value="METHYL-ACCEPTING CHEMOTAXIS PROTEIN MCPB"/>
    <property type="match status" value="1"/>
</dbReference>
<dbReference type="SMART" id="SM00283">
    <property type="entry name" value="MA"/>
    <property type="match status" value="1"/>
</dbReference>
<reference evidence="9 10" key="1">
    <citation type="submission" date="2021-01" db="EMBL/GenBank/DDBJ databases">
        <title>Whole genome shotgun sequence of Actinoplanes durhamensis NBRC 14914.</title>
        <authorList>
            <person name="Komaki H."/>
            <person name="Tamura T."/>
        </authorList>
    </citation>
    <scope>NUCLEOTIDE SEQUENCE [LARGE SCALE GENOMIC DNA]</scope>
    <source>
        <strain evidence="9 10">NBRC 14914</strain>
    </source>
</reference>
<feature type="transmembrane region" description="Helical" evidence="6">
    <location>
        <begin position="17"/>
        <end position="37"/>
    </location>
</feature>
<keyword evidence="10" id="KW-1185">Reference proteome</keyword>
<evidence type="ECO:0000259" key="8">
    <source>
        <dbReference type="PROSITE" id="PS50885"/>
    </source>
</evidence>
<keyword evidence="1 6" id="KW-0812">Transmembrane</keyword>
<gene>
    <name evidence="9" type="ORF">Adu01nite_84510</name>
</gene>
<proteinExistence type="inferred from homology"/>
<evidence type="ECO:0000256" key="1">
    <source>
        <dbReference type="ARBA" id="ARBA00022692"/>
    </source>
</evidence>
<protein>
    <recommendedName>
        <fullName evidence="11">Methyl-accepting chemotaxis protein</fullName>
    </recommendedName>
</protein>
<comment type="caution">
    <text evidence="9">The sequence shown here is derived from an EMBL/GenBank/DDBJ whole genome shotgun (WGS) entry which is preliminary data.</text>
</comment>
<evidence type="ECO:0000256" key="2">
    <source>
        <dbReference type="ARBA" id="ARBA00022989"/>
    </source>
</evidence>
<evidence type="ECO:0000256" key="4">
    <source>
        <dbReference type="ARBA" id="ARBA00029447"/>
    </source>
</evidence>
<feature type="domain" description="Methyl-accepting transducer" evidence="7">
    <location>
        <begin position="271"/>
        <end position="514"/>
    </location>
</feature>
<dbReference type="Proteomes" id="UP000637628">
    <property type="component" value="Unassembled WGS sequence"/>
</dbReference>
<dbReference type="PANTHER" id="PTHR32089:SF112">
    <property type="entry name" value="LYSOZYME-LIKE PROTEIN-RELATED"/>
    <property type="match status" value="1"/>
</dbReference>
<evidence type="ECO:0000313" key="9">
    <source>
        <dbReference type="EMBL" id="GIE07101.1"/>
    </source>
</evidence>
<dbReference type="PROSITE" id="PS50111">
    <property type="entry name" value="CHEMOTAXIS_TRANSDUC_2"/>
    <property type="match status" value="1"/>
</dbReference>
<dbReference type="SMART" id="SM00304">
    <property type="entry name" value="HAMP"/>
    <property type="match status" value="1"/>
</dbReference>
<dbReference type="SUPFAM" id="SSF58104">
    <property type="entry name" value="Methyl-accepting chemotaxis protein (MCP) signaling domain"/>
    <property type="match status" value="1"/>
</dbReference>
<keyword evidence="6" id="KW-0472">Membrane</keyword>
<evidence type="ECO:0000259" key="7">
    <source>
        <dbReference type="PROSITE" id="PS50111"/>
    </source>
</evidence>
<keyword evidence="2 6" id="KW-1133">Transmembrane helix</keyword>
<dbReference type="InterPro" id="IPR004089">
    <property type="entry name" value="MCPsignal_dom"/>
</dbReference>
<dbReference type="InterPro" id="IPR004090">
    <property type="entry name" value="Chemotax_Me-accpt_rcpt"/>
</dbReference>
<dbReference type="PRINTS" id="PR00260">
    <property type="entry name" value="CHEMTRNSDUCR"/>
</dbReference>
<dbReference type="InterPro" id="IPR024478">
    <property type="entry name" value="HlyB_4HB_MCP"/>
</dbReference>
<feature type="transmembrane region" description="Helical" evidence="6">
    <location>
        <begin position="192"/>
        <end position="217"/>
    </location>
</feature>
<dbReference type="Pfam" id="PF12729">
    <property type="entry name" value="4HB_MCP_1"/>
    <property type="match status" value="1"/>
</dbReference>
<keyword evidence="3 5" id="KW-0807">Transducer</keyword>
<evidence type="ECO:0000256" key="5">
    <source>
        <dbReference type="PROSITE-ProRule" id="PRU00284"/>
    </source>
</evidence>
<dbReference type="InterPro" id="IPR003660">
    <property type="entry name" value="HAMP_dom"/>
</dbReference>
<dbReference type="Pfam" id="PF00015">
    <property type="entry name" value="MCPsignal"/>
    <property type="match status" value="1"/>
</dbReference>
<dbReference type="CDD" id="cd06225">
    <property type="entry name" value="HAMP"/>
    <property type="match status" value="1"/>
</dbReference>